<protein>
    <submittedName>
        <fullName evidence="1">Protein DETOXIFICATION</fullName>
    </submittedName>
</protein>
<accession>A0ACC1YT65</accession>
<reference evidence="1 2" key="1">
    <citation type="journal article" date="2023" name="Science">
        <title>Complex scaffold remodeling in plant triterpene biosynthesis.</title>
        <authorList>
            <person name="De La Pena R."/>
            <person name="Hodgson H."/>
            <person name="Liu J.C."/>
            <person name="Stephenson M.J."/>
            <person name="Martin A.C."/>
            <person name="Owen C."/>
            <person name="Harkess A."/>
            <person name="Leebens-Mack J."/>
            <person name="Jimenez L.E."/>
            <person name="Osbourn A."/>
            <person name="Sattely E.S."/>
        </authorList>
    </citation>
    <scope>NUCLEOTIDE SEQUENCE [LARGE SCALE GENOMIC DNA]</scope>
    <source>
        <strain evidence="2">cv. JPN11</strain>
        <tissue evidence="1">Leaf</tissue>
    </source>
</reference>
<sequence>MLCLEYWAFEILVILAGLMPNSEVTTSLIAMCATVSKVSNELGAGNLDRAKNAMAVTLKLSVLLALIVVLSLGLGHNTRGWLLQ</sequence>
<name>A0ACC1YT65_MELAZ</name>
<comment type="caution">
    <text evidence="1">The sequence shown here is derived from an EMBL/GenBank/DDBJ whole genome shotgun (WGS) entry which is preliminary data.</text>
</comment>
<dbReference type="EMBL" id="CM051395">
    <property type="protein sequence ID" value="KAJ4726334.1"/>
    <property type="molecule type" value="Genomic_DNA"/>
</dbReference>
<gene>
    <name evidence="1" type="ORF">OWV82_005063</name>
</gene>
<evidence type="ECO:0000313" key="2">
    <source>
        <dbReference type="Proteomes" id="UP001164539"/>
    </source>
</evidence>
<organism evidence="1 2">
    <name type="scientific">Melia azedarach</name>
    <name type="common">Chinaberry tree</name>
    <dbReference type="NCBI Taxonomy" id="155640"/>
    <lineage>
        <taxon>Eukaryota</taxon>
        <taxon>Viridiplantae</taxon>
        <taxon>Streptophyta</taxon>
        <taxon>Embryophyta</taxon>
        <taxon>Tracheophyta</taxon>
        <taxon>Spermatophyta</taxon>
        <taxon>Magnoliopsida</taxon>
        <taxon>eudicotyledons</taxon>
        <taxon>Gunneridae</taxon>
        <taxon>Pentapetalae</taxon>
        <taxon>rosids</taxon>
        <taxon>malvids</taxon>
        <taxon>Sapindales</taxon>
        <taxon>Meliaceae</taxon>
        <taxon>Melia</taxon>
    </lineage>
</organism>
<dbReference type="Proteomes" id="UP001164539">
    <property type="component" value="Chromosome 2"/>
</dbReference>
<evidence type="ECO:0000313" key="1">
    <source>
        <dbReference type="EMBL" id="KAJ4726334.1"/>
    </source>
</evidence>
<proteinExistence type="predicted"/>
<keyword evidence="2" id="KW-1185">Reference proteome</keyword>